<organism evidence="11 12">
    <name type="scientific">Planctomicrobium piriforme</name>
    <dbReference type="NCBI Taxonomy" id="1576369"/>
    <lineage>
        <taxon>Bacteria</taxon>
        <taxon>Pseudomonadati</taxon>
        <taxon>Planctomycetota</taxon>
        <taxon>Planctomycetia</taxon>
        <taxon>Planctomycetales</taxon>
        <taxon>Planctomycetaceae</taxon>
        <taxon>Planctomicrobium</taxon>
    </lineage>
</organism>
<protein>
    <recommendedName>
        <fullName evidence="2">non-specific serine/threonine protein kinase</fullName>
        <ecNumber evidence="2">2.7.11.1</ecNumber>
    </recommendedName>
</protein>
<dbReference type="InterPro" id="IPR008271">
    <property type="entry name" value="Ser/Thr_kinase_AS"/>
</dbReference>
<gene>
    <name evidence="11" type="ORF">SAMN05421753_109136</name>
</gene>
<evidence type="ECO:0000256" key="1">
    <source>
        <dbReference type="ARBA" id="ARBA00010886"/>
    </source>
</evidence>
<dbReference type="InterPro" id="IPR017441">
    <property type="entry name" value="Protein_kinase_ATP_BS"/>
</dbReference>
<dbReference type="PROSITE" id="PS50011">
    <property type="entry name" value="PROTEIN_KINASE_DOM"/>
    <property type="match status" value="1"/>
</dbReference>
<keyword evidence="3" id="KW-0808">Transferase</keyword>
<sequence length="734" mass="80857">MKALRSDSESLSQHRTVESLSEFLAGLPSEIVFDAAEVLAEYPQFGQSPEMVAELAYEEFWRRQQAGEDIDQEAFLARFPAAGEPLRRAIEVDALIKEDPDLFFAITKPAWPSVGSRIGEFVLERQIGSGSFSRVYLAHDQALGCRRVVVKVTTHSVRESEALGRLRHPRIMSPLGLYHDLLPGLAVISMPWSGTATLLDVLQARPASSAEWKGFRLENVIATRLATDGFADSGGSVDWPEGYCEAVIQTAAQLADAIAYAHEQGIYHCDIKPSNILIGADGSPTLLDFNLSAAVVGNASFAGGTPAYLPPELLDRRDRETPVTGGADVYSLAATFIELLQGRPPFDVLNAPSSSDNGSFRHPLNQGAAAFQFSAPLRKQLGRPLANLLETCVAAEVRQRPTSRRLANELQGFIARTVQLRPRRRVAQRTVLAIMVTALLAGAASWGYRQELSEAERFQRGREAVMSPEGHAGAIKHLTALLATHPERSDARGLRALASLQQGDWQSAYSDLRDVTAEHPLPELHNLTGYALCRWRRQYEMAEIELRKAHNAGLKSLDLLNNLAFCWDRLGALEDARRLFEEARALDPNCGTVIYNQARLHLRLAFVQRFKPDVRFARDILSHPELSVRSEPLLTAAWIFSEAANGGSDSCDTALECLRRSALQGLSKSNLEAIGRDYPSLVADKRFEQLRKMTLPKALDRPQQEAILPPPIDQPAFIENLVDGLQANATVATR</sequence>
<keyword evidence="6 11" id="KW-0418">Kinase</keyword>
<dbReference type="CDD" id="cd14014">
    <property type="entry name" value="STKc_PknB_like"/>
    <property type="match status" value="1"/>
</dbReference>
<dbReference type="PANTHER" id="PTHR43671:SF13">
    <property type="entry name" value="SERINE_THREONINE-PROTEIN KINASE NEK2"/>
    <property type="match status" value="1"/>
</dbReference>
<dbReference type="EMBL" id="FOQD01000009">
    <property type="protein sequence ID" value="SFI47695.1"/>
    <property type="molecule type" value="Genomic_DNA"/>
</dbReference>
<dbReference type="PROSITE" id="PS00108">
    <property type="entry name" value="PROTEIN_KINASE_ST"/>
    <property type="match status" value="1"/>
</dbReference>
<accession>A0A1I3II52</accession>
<dbReference type="Pfam" id="PF00069">
    <property type="entry name" value="Pkinase"/>
    <property type="match status" value="1"/>
</dbReference>
<dbReference type="EC" id="2.7.11.1" evidence="2"/>
<dbReference type="InterPro" id="IPR019734">
    <property type="entry name" value="TPR_rpt"/>
</dbReference>
<keyword evidence="11" id="KW-0723">Serine/threonine-protein kinase</keyword>
<dbReference type="InterPro" id="IPR000719">
    <property type="entry name" value="Prot_kinase_dom"/>
</dbReference>
<dbReference type="STRING" id="1576369.SAMN05421753_109136"/>
<evidence type="ECO:0000256" key="9">
    <source>
        <dbReference type="PROSITE-ProRule" id="PRU10141"/>
    </source>
</evidence>
<evidence type="ECO:0000259" key="10">
    <source>
        <dbReference type="PROSITE" id="PS50011"/>
    </source>
</evidence>
<evidence type="ECO:0000256" key="3">
    <source>
        <dbReference type="ARBA" id="ARBA00022679"/>
    </source>
</evidence>
<comment type="similarity">
    <text evidence="1">Belongs to the protein kinase superfamily. NEK Ser/Thr protein kinase family. NIMA subfamily.</text>
</comment>
<name>A0A1I3II52_9PLAN</name>
<keyword evidence="8 9" id="KW-0067">ATP-binding</keyword>
<dbReference type="InterPro" id="IPR050660">
    <property type="entry name" value="NEK_Ser/Thr_kinase"/>
</dbReference>
<reference evidence="12" key="1">
    <citation type="submission" date="2016-10" db="EMBL/GenBank/DDBJ databases">
        <authorList>
            <person name="Varghese N."/>
            <person name="Submissions S."/>
        </authorList>
    </citation>
    <scope>NUCLEOTIDE SEQUENCE [LARGE SCALE GENOMIC DNA]</scope>
    <source>
        <strain evidence="12">DSM 26348</strain>
    </source>
</reference>
<feature type="domain" description="Protein kinase" evidence="10">
    <location>
        <begin position="121"/>
        <end position="414"/>
    </location>
</feature>
<dbReference type="Gene3D" id="1.10.510.10">
    <property type="entry name" value="Transferase(Phosphotransferase) domain 1"/>
    <property type="match status" value="1"/>
</dbReference>
<evidence type="ECO:0000256" key="5">
    <source>
        <dbReference type="ARBA" id="ARBA00022741"/>
    </source>
</evidence>
<dbReference type="SUPFAM" id="SSF48452">
    <property type="entry name" value="TPR-like"/>
    <property type="match status" value="1"/>
</dbReference>
<evidence type="ECO:0000256" key="8">
    <source>
        <dbReference type="ARBA" id="ARBA00022840"/>
    </source>
</evidence>
<dbReference type="SUPFAM" id="SSF56112">
    <property type="entry name" value="Protein kinase-like (PK-like)"/>
    <property type="match status" value="1"/>
</dbReference>
<dbReference type="Pfam" id="PF07719">
    <property type="entry name" value="TPR_2"/>
    <property type="match status" value="1"/>
</dbReference>
<dbReference type="GO" id="GO:0005524">
    <property type="term" value="F:ATP binding"/>
    <property type="evidence" value="ECO:0007669"/>
    <property type="project" value="UniProtKB-UniRule"/>
</dbReference>
<dbReference type="SMART" id="SM00220">
    <property type="entry name" value="S_TKc"/>
    <property type="match status" value="1"/>
</dbReference>
<keyword evidence="4" id="KW-0677">Repeat</keyword>
<dbReference type="Gene3D" id="1.25.40.10">
    <property type="entry name" value="Tetratricopeptide repeat domain"/>
    <property type="match status" value="1"/>
</dbReference>
<evidence type="ECO:0000313" key="12">
    <source>
        <dbReference type="Proteomes" id="UP000199518"/>
    </source>
</evidence>
<dbReference type="Proteomes" id="UP000199518">
    <property type="component" value="Unassembled WGS sequence"/>
</dbReference>
<dbReference type="InterPro" id="IPR011990">
    <property type="entry name" value="TPR-like_helical_dom_sf"/>
</dbReference>
<evidence type="ECO:0000313" key="11">
    <source>
        <dbReference type="EMBL" id="SFI47695.1"/>
    </source>
</evidence>
<evidence type="ECO:0000256" key="4">
    <source>
        <dbReference type="ARBA" id="ARBA00022737"/>
    </source>
</evidence>
<proteinExistence type="inferred from homology"/>
<dbReference type="GO" id="GO:0004674">
    <property type="term" value="F:protein serine/threonine kinase activity"/>
    <property type="evidence" value="ECO:0007669"/>
    <property type="project" value="UniProtKB-KW"/>
</dbReference>
<dbReference type="OrthoDB" id="6111975at2"/>
<evidence type="ECO:0000256" key="6">
    <source>
        <dbReference type="ARBA" id="ARBA00022777"/>
    </source>
</evidence>
<keyword evidence="5 9" id="KW-0547">Nucleotide-binding</keyword>
<dbReference type="AlphaFoldDB" id="A0A1I3II52"/>
<dbReference type="Gene3D" id="3.30.200.20">
    <property type="entry name" value="Phosphorylase Kinase, domain 1"/>
    <property type="match status" value="1"/>
</dbReference>
<dbReference type="InterPro" id="IPR011009">
    <property type="entry name" value="Kinase-like_dom_sf"/>
</dbReference>
<dbReference type="PANTHER" id="PTHR43671">
    <property type="entry name" value="SERINE/THREONINE-PROTEIN KINASE NEK"/>
    <property type="match status" value="1"/>
</dbReference>
<feature type="binding site" evidence="9">
    <location>
        <position position="151"/>
    </location>
    <ligand>
        <name>ATP</name>
        <dbReference type="ChEBI" id="CHEBI:30616"/>
    </ligand>
</feature>
<dbReference type="InterPro" id="IPR013105">
    <property type="entry name" value="TPR_2"/>
</dbReference>
<dbReference type="SMART" id="SM00028">
    <property type="entry name" value="TPR"/>
    <property type="match status" value="2"/>
</dbReference>
<keyword evidence="12" id="KW-1185">Reference proteome</keyword>
<dbReference type="PROSITE" id="PS00107">
    <property type="entry name" value="PROTEIN_KINASE_ATP"/>
    <property type="match status" value="1"/>
</dbReference>
<evidence type="ECO:0000256" key="2">
    <source>
        <dbReference type="ARBA" id="ARBA00012513"/>
    </source>
</evidence>
<keyword evidence="7" id="KW-0802">TPR repeat</keyword>
<evidence type="ECO:0000256" key="7">
    <source>
        <dbReference type="ARBA" id="ARBA00022803"/>
    </source>
</evidence>